<comment type="similarity">
    <text evidence="2">Belongs to the EamA transporter family.</text>
</comment>
<keyword evidence="4" id="KW-1003">Cell membrane</keyword>
<evidence type="ECO:0000313" key="12">
    <source>
        <dbReference type="Proteomes" id="UP000234206"/>
    </source>
</evidence>
<feature type="transmembrane region" description="Helical" evidence="9">
    <location>
        <begin position="203"/>
        <end position="225"/>
    </location>
</feature>
<feature type="transmembrane region" description="Helical" evidence="9">
    <location>
        <begin position="34"/>
        <end position="55"/>
    </location>
</feature>
<evidence type="ECO:0000256" key="7">
    <source>
        <dbReference type="ARBA" id="ARBA00023136"/>
    </source>
</evidence>
<name>A0A2I1PCE5_9MICO</name>
<accession>A0A2I1PCE5</accession>
<dbReference type="InterPro" id="IPR000620">
    <property type="entry name" value="EamA_dom"/>
</dbReference>
<evidence type="ECO:0000259" key="10">
    <source>
        <dbReference type="Pfam" id="PF00892"/>
    </source>
</evidence>
<dbReference type="GO" id="GO:0005886">
    <property type="term" value="C:plasma membrane"/>
    <property type="evidence" value="ECO:0007669"/>
    <property type="project" value="UniProtKB-SubCell"/>
</dbReference>
<feature type="compositionally biased region" description="Pro residues" evidence="8">
    <location>
        <begin position="1"/>
        <end position="10"/>
    </location>
</feature>
<dbReference type="InterPro" id="IPR004626">
    <property type="entry name" value="RarD"/>
</dbReference>
<keyword evidence="5 9" id="KW-0812">Transmembrane</keyword>
<keyword evidence="12" id="KW-1185">Reference proteome</keyword>
<evidence type="ECO:0000256" key="4">
    <source>
        <dbReference type="ARBA" id="ARBA00022475"/>
    </source>
</evidence>
<dbReference type="InterPro" id="IPR037185">
    <property type="entry name" value="EmrE-like"/>
</dbReference>
<reference evidence="11 12" key="1">
    <citation type="submission" date="2017-12" db="EMBL/GenBank/DDBJ databases">
        <title>Phylogenetic diversity of female urinary microbiome.</title>
        <authorList>
            <person name="Thomas-White K."/>
            <person name="Wolfe A.J."/>
        </authorList>
    </citation>
    <scope>NUCLEOTIDE SEQUENCE [LARGE SCALE GENOMIC DNA]</scope>
    <source>
        <strain evidence="11 12">UMB1298</strain>
    </source>
</reference>
<dbReference type="PANTHER" id="PTHR22911:SF137">
    <property type="entry name" value="SOLUTE CARRIER FAMILY 35 MEMBER G2-RELATED"/>
    <property type="match status" value="1"/>
</dbReference>
<protein>
    <submittedName>
        <fullName evidence="11">EamA family transporter RarD</fullName>
    </submittedName>
</protein>
<comment type="subcellular location">
    <subcellularLocation>
        <location evidence="1">Cell membrane</location>
        <topology evidence="1">Multi-pass membrane protein</topology>
    </subcellularLocation>
</comment>
<dbReference type="OrthoDB" id="369870at2"/>
<sequence>MSTHPTPAPAAPTGGDPAAATPAGTPSPAAGRGVLYGFGAYLLWGAFPLYFAALAPAGPWEILAHRVVWSLLFCLVLLAATRQLGALRGVLGTRRRALAMTAAGLTIGVNWTIYVAAVTTGHVTEAALGYFLNPLATVVIGVVVLRESLRRWQWVAVGIAAAAAVYLTVDYGQPPWISLALALSFATYGLLKKQVGASVPALHSLTAETVALLPVATGILVWLGTSPTGSTTTHQTFTGHGVGHMLWLASAGVATAIPLLLFAAAASRVTLVTIGLLQFLTPVLQLLVGVLVMGEHLSVSRWIGFAMVWCALVVLMTDTVVAAGRRRRHDRLARAAGGLSGS</sequence>
<dbReference type="NCBIfam" id="TIGR00688">
    <property type="entry name" value="rarD"/>
    <property type="match status" value="1"/>
</dbReference>
<proteinExistence type="inferred from homology"/>
<evidence type="ECO:0000256" key="9">
    <source>
        <dbReference type="SAM" id="Phobius"/>
    </source>
</evidence>
<evidence type="ECO:0000256" key="8">
    <source>
        <dbReference type="SAM" id="MobiDB-lite"/>
    </source>
</evidence>
<keyword evidence="6 9" id="KW-1133">Transmembrane helix</keyword>
<dbReference type="Proteomes" id="UP000234206">
    <property type="component" value="Unassembled WGS sequence"/>
</dbReference>
<feature type="domain" description="EamA" evidence="10">
    <location>
        <begin position="179"/>
        <end position="316"/>
    </location>
</feature>
<feature type="transmembrane region" description="Helical" evidence="9">
    <location>
        <begin position="299"/>
        <end position="324"/>
    </location>
</feature>
<feature type="transmembrane region" description="Helical" evidence="9">
    <location>
        <begin position="128"/>
        <end position="145"/>
    </location>
</feature>
<dbReference type="RefSeq" id="WP_083323586.1">
    <property type="nucleotide sequence ID" value="NZ_PKIZ01000004.1"/>
</dbReference>
<feature type="transmembrane region" description="Helical" evidence="9">
    <location>
        <begin position="152"/>
        <end position="169"/>
    </location>
</feature>
<keyword evidence="7 9" id="KW-0472">Membrane</keyword>
<dbReference type="PANTHER" id="PTHR22911">
    <property type="entry name" value="ACYL-MALONYL CONDENSING ENZYME-RELATED"/>
    <property type="match status" value="1"/>
</dbReference>
<evidence type="ECO:0000256" key="6">
    <source>
        <dbReference type="ARBA" id="ARBA00022989"/>
    </source>
</evidence>
<comment type="caution">
    <text evidence="11">The sequence shown here is derived from an EMBL/GenBank/DDBJ whole genome shotgun (WGS) entry which is preliminary data.</text>
</comment>
<feature type="compositionally biased region" description="Low complexity" evidence="8">
    <location>
        <begin position="11"/>
        <end position="25"/>
    </location>
</feature>
<feature type="transmembrane region" description="Helical" evidence="9">
    <location>
        <begin position="245"/>
        <end position="264"/>
    </location>
</feature>
<evidence type="ECO:0000313" key="11">
    <source>
        <dbReference type="EMBL" id="PKZ42280.1"/>
    </source>
</evidence>
<gene>
    <name evidence="11" type="primary">rarD</name>
    <name evidence="11" type="ORF">CYJ76_02990</name>
</gene>
<organism evidence="11 12">
    <name type="scientific">Kytococcus schroeteri</name>
    <dbReference type="NCBI Taxonomy" id="138300"/>
    <lineage>
        <taxon>Bacteria</taxon>
        <taxon>Bacillati</taxon>
        <taxon>Actinomycetota</taxon>
        <taxon>Actinomycetes</taxon>
        <taxon>Micrococcales</taxon>
        <taxon>Kytococcaceae</taxon>
        <taxon>Kytococcus</taxon>
    </lineage>
</organism>
<feature type="transmembrane region" description="Helical" evidence="9">
    <location>
        <begin position="67"/>
        <end position="85"/>
    </location>
</feature>
<feature type="transmembrane region" description="Helical" evidence="9">
    <location>
        <begin position="97"/>
        <end position="116"/>
    </location>
</feature>
<evidence type="ECO:0000256" key="2">
    <source>
        <dbReference type="ARBA" id="ARBA00007362"/>
    </source>
</evidence>
<evidence type="ECO:0000256" key="5">
    <source>
        <dbReference type="ARBA" id="ARBA00022692"/>
    </source>
</evidence>
<feature type="transmembrane region" description="Helical" evidence="9">
    <location>
        <begin position="175"/>
        <end position="191"/>
    </location>
</feature>
<feature type="region of interest" description="Disordered" evidence="8">
    <location>
        <begin position="1"/>
        <end position="25"/>
    </location>
</feature>
<dbReference type="AlphaFoldDB" id="A0A2I1PCE5"/>
<evidence type="ECO:0000256" key="1">
    <source>
        <dbReference type="ARBA" id="ARBA00004651"/>
    </source>
</evidence>
<dbReference type="Pfam" id="PF00892">
    <property type="entry name" value="EamA"/>
    <property type="match status" value="2"/>
</dbReference>
<feature type="transmembrane region" description="Helical" evidence="9">
    <location>
        <begin position="271"/>
        <end position="293"/>
    </location>
</feature>
<dbReference type="EMBL" id="PKIZ01000004">
    <property type="protein sequence ID" value="PKZ42280.1"/>
    <property type="molecule type" value="Genomic_DNA"/>
</dbReference>
<keyword evidence="3" id="KW-0813">Transport</keyword>
<evidence type="ECO:0000256" key="3">
    <source>
        <dbReference type="ARBA" id="ARBA00022448"/>
    </source>
</evidence>
<dbReference type="SUPFAM" id="SSF103481">
    <property type="entry name" value="Multidrug resistance efflux transporter EmrE"/>
    <property type="match status" value="2"/>
</dbReference>
<feature type="domain" description="EamA" evidence="10">
    <location>
        <begin position="32"/>
        <end position="167"/>
    </location>
</feature>